<gene>
    <name evidence="1" type="ORF">NMS_2564</name>
</gene>
<dbReference type="Proteomes" id="UP000031760">
    <property type="component" value="Chromosome"/>
</dbReference>
<name>W8VWS0_9FLAO</name>
<dbReference type="KEGG" id="nmf:NMS_2564"/>
<organism evidence="1 2">
    <name type="scientific">Nonlabens marinus S1-08</name>
    <dbReference type="NCBI Taxonomy" id="1454201"/>
    <lineage>
        <taxon>Bacteria</taxon>
        <taxon>Pseudomonadati</taxon>
        <taxon>Bacteroidota</taxon>
        <taxon>Flavobacteriia</taxon>
        <taxon>Flavobacteriales</taxon>
        <taxon>Flavobacteriaceae</taxon>
        <taxon>Nonlabens</taxon>
    </lineage>
</organism>
<reference evidence="1 2" key="1">
    <citation type="journal article" date="2014" name="Proc. Natl. Acad. Sci. U.S.A.">
        <title>Functional characterization of flavobacteria rhodopsins reveals a unique class of light-driven chloride pump in bacteria.</title>
        <authorList>
            <person name="Yoshizawa S."/>
            <person name="Kumagai Y."/>
            <person name="Kim H."/>
            <person name="Ogura Y."/>
            <person name="Hayashi T."/>
            <person name="Iwasaki W."/>
            <person name="DeLong E.F."/>
            <person name="Kogure K."/>
        </authorList>
    </citation>
    <scope>NUCLEOTIDE SEQUENCE [LARGE SCALE GENOMIC DNA]</scope>
    <source>
        <strain evidence="1 2">S1-08</strain>
    </source>
</reference>
<dbReference type="EMBL" id="AP014548">
    <property type="protein sequence ID" value="BAO56573.1"/>
    <property type="molecule type" value="Genomic_DNA"/>
</dbReference>
<proteinExistence type="predicted"/>
<dbReference type="AlphaFoldDB" id="W8VWS0"/>
<dbReference type="InterPro" id="IPR032580">
    <property type="entry name" value="SatD"/>
</dbReference>
<dbReference type="RefSeq" id="WP_041497078.1">
    <property type="nucleotide sequence ID" value="NZ_AP014548.1"/>
</dbReference>
<accession>W8VWS0</accession>
<dbReference type="OrthoDB" id="7064118at2"/>
<sequence>MEVVIAGDIVNSQQNNPDEYLTVLKSVLSEYSQDGMFQIYRGDSFQAVLNRPQLGLYAALKLKTALKRLSSLDVRVAIGLGDVNIIENNVAISTGNALTRSGELLDSLKNKEQNIMVRSDHKLDNYMNAVLKMALLYMDDWTENSASVVYELLDNPSLTQEELGKKLGIQQSTASRRLNRANWQETQELYGLFHQYYNDVNHDASHTR</sequence>
<evidence type="ECO:0000313" key="2">
    <source>
        <dbReference type="Proteomes" id="UP000031760"/>
    </source>
</evidence>
<protein>
    <recommendedName>
        <fullName evidence="3">SatD</fullName>
    </recommendedName>
</protein>
<keyword evidence="2" id="KW-1185">Reference proteome</keyword>
<evidence type="ECO:0008006" key="3">
    <source>
        <dbReference type="Google" id="ProtNLM"/>
    </source>
</evidence>
<dbReference type="STRING" id="1454201.NMS_2564"/>
<evidence type="ECO:0000313" key="1">
    <source>
        <dbReference type="EMBL" id="BAO56573.1"/>
    </source>
</evidence>
<dbReference type="Pfam" id="PF16264">
    <property type="entry name" value="SatD"/>
    <property type="match status" value="1"/>
</dbReference>
<dbReference type="Gene3D" id="1.10.10.10">
    <property type="entry name" value="Winged helix-like DNA-binding domain superfamily/Winged helix DNA-binding domain"/>
    <property type="match status" value="1"/>
</dbReference>
<dbReference type="InterPro" id="IPR036388">
    <property type="entry name" value="WH-like_DNA-bd_sf"/>
</dbReference>
<dbReference type="HOGENOM" id="CLU_085936_1_0_10"/>